<protein>
    <recommendedName>
        <fullName evidence="1">Extradiol ring-cleavage dioxygenase class III enzyme subunit B domain-containing protein</fullName>
    </recommendedName>
</protein>
<gene>
    <name evidence="2" type="ORF">METZ01_LOCUS55667</name>
</gene>
<name>A0A381SNE7_9ZZZZ</name>
<evidence type="ECO:0000259" key="1">
    <source>
        <dbReference type="Pfam" id="PF02900"/>
    </source>
</evidence>
<feature type="domain" description="Extradiol ring-cleavage dioxygenase class III enzyme subunit B" evidence="1">
    <location>
        <begin position="12"/>
        <end position="177"/>
    </location>
</feature>
<evidence type="ECO:0000313" key="2">
    <source>
        <dbReference type="EMBL" id="SVA02813.1"/>
    </source>
</evidence>
<dbReference type="SUPFAM" id="SSF53213">
    <property type="entry name" value="LigB-like"/>
    <property type="match status" value="1"/>
</dbReference>
<dbReference type="EMBL" id="UINC01003043">
    <property type="protein sequence ID" value="SVA02813.1"/>
    <property type="molecule type" value="Genomic_DNA"/>
</dbReference>
<dbReference type="Gene3D" id="3.40.830.10">
    <property type="entry name" value="LigB-like"/>
    <property type="match status" value="1"/>
</dbReference>
<accession>A0A381SNE7</accession>
<feature type="non-terminal residue" evidence="2">
    <location>
        <position position="188"/>
    </location>
</feature>
<dbReference type="InterPro" id="IPR004183">
    <property type="entry name" value="Xdiol_dOase_suB"/>
</dbReference>
<sequence length="188" mass="20928">MSEEAEILFGVYCPPHPQPLLSPEANEGYSNLRDAYETCRQRIEDSDADIILVYSTTWPSIVGHQIQAHPEPTWVHVDDDFHYLGSMPYTFRMDVDYANGYQEACEKRGLHARTVAYDGFPIDTGSVVALQLLNPDNRLPSCIVSSNMYSNRAETIVLGKAARDALAAQGKKAVVVVVSSLSNRMFTE</sequence>
<dbReference type="GO" id="GO:0016702">
    <property type="term" value="F:oxidoreductase activity, acting on single donors with incorporation of molecular oxygen, incorporation of two atoms of oxygen"/>
    <property type="evidence" value="ECO:0007669"/>
    <property type="project" value="UniProtKB-ARBA"/>
</dbReference>
<dbReference type="GO" id="GO:0008198">
    <property type="term" value="F:ferrous iron binding"/>
    <property type="evidence" value="ECO:0007669"/>
    <property type="project" value="InterPro"/>
</dbReference>
<proteinExistence type="predicted"/>
<reference evidence="2" key="1">
    <citation type="submission" date="2018-05" db="EMBL/GenBank/DDBJ databases">
        <authorList>
            <person name="Lanie J.A."/>
            <person name="Ng W.-L."/>
            <person name="Kazmierczak K.M."/>
            <person name="Andrzejewski T.M."/>
            <person name="Davidsen T.M."/>
            <person name="Wayne K.J."/>
            <person name="Tettelin H."/>
            <person name="Glass J.I."/>
            <person name="Rusch D."/>
            <person name="Podicherti R."/>
            <person name="Tsui H.-C.T."/>
            <person name="Winkler M.E."/>
        </authorList>
    </citation>
    <scope>NUCLEOTIDE SEQUENCE</scope>
</reference>
<dbReference type="AlphaFoldDB" id="A0A381SNE7"/>
<organism evidence="2">
    <name type="scientific">marine metagenome</name>
    <dbReference type="NCBI Taxonomy" id="408172"/>
    <lineage>
        <taxon>unclassified sequences</taxon>
        <taxon>metagenomes</taxon>
        <taxon>ecological metagenomes</taxon>
    </lineage>
</organism>
<dbReference type="Pfam" id="PF02900">
    <property type="entry name" value="LigB"/>
    <property type="match status" value="1"/>
</dbReference>